<dbReference type="OrthoDB" id="199806at2157"/>
<evidence type="ECO:0000313" key="4">
    <source>
        <dbReference type="Proteomes" id="UP000451471"/>
    </source>
</evidence>
<dbReference type="PANTHER" id="PTHR11138">
    <property type="entry name" value="METHIONYL-TRNA FORMYLTRANSFERASE"/>
    <property type="match status" value="1"/>
</dbReference>
<dbReference type="InterPro" id="IPR002376">
    <property type="entry name" value="Formyl_transf_N"/>
</dbReference>
<dbReference type="Gene3D" id="3.40.50.12230">
    <property type="match status" value="1"/>
</dbReference>
<dbReference type="GO" id="GO:0005829">
    <property type="term" value="C:cytosol"/>
    <property type="evidence" value="ECO:0007669"/>
    <property type="project" value="TreeGrafter"/>
</dbReference>
<sequence>MRVVFVTHNDLGLACLEELVDLGADVRRVVTRPQQPGISDQTDLSRFASAHDVPLEEVDDVNADAVRERIAAEDPDLLFVVGWSRLVDPAVFDLANVAALGMHPAPLPRGRGRAPIAWSLVKGLDETALSCFHLAEEADAGDLVGQRPIPVAVEDDAASLYEKVVEAGRSLIREAYPRFEAGEVPREPQDDAAATWWPKRVPRHGLVDWTRPPREVYDWIRGQTHPYPGAFSELNGHEVRLWAATPPTAEHAFCEPGALLSVDGDALRVGVWEGAVEVTRVGVDGEELPASALVEEGYAAIGDRFVDARDYLVE</sequence>
<organism evidence="3 4">
    <name type="scientific">Halomarina oriensis</name>
    <dbReference type="NCBI Taxonomy" id="671145"/>
    <lineage>
        <taxon>Archaea</taxon>
        <taxon>Methanobacteriati</taxon>
        <taxon>Methanobacteriota</taxon>
        <taxon>Stenosarchaea group</taxon>
        <taxon>Halobacteria</taxon>
        <taxon>Halobacteriales</taxon>
        <taxon>Natronomonadaceae</taxon>
        <taxon>Halomarina</taxon>
    </lineage>
</organism>
<dbReference type="Pfam" id="PF02911">
    <property type="entry name" value="Formyl_trans_C"/>
    <property type="match status" value="1"/>
</dbReference>
<comment type="caution">
    <text evidence="3">The sequence shown here is derived from an EMBL/GenBank/DDBJ whole genome shotgun (WGS) entry which is preliminary data.</text>
</comment>
<proteinExistence type="predicted"/>
<reference evidence="3 4" key="1">
    <citation type="submission" date="2019-12" db="EMBL/GenBank/DDBJ databases">
        <title>Halocatena pleomorpha gen. nov. sp. nov., an extremely halophilic archaeon of family Halobacteriaceae isolated from saltpan soil.</title>
        <authorList>
            <person name="Pal Y."/>
            <person name="Verma A."/>
            <person name="Krishnamurthi S."/>
            <person name="Kumar P."/>
        </authorList>
    </citation>
    <scope>NUCLEOTIDE SEQUENCE [LARGE SCALE GENOMIC DNA]</scope>
    <source>
        <strain evidence="3 4">JCM 16495</strain>
    </source>
</reference>
<dbReference type="InterPro" id="IPR011034">
    <property type="entry name" value="Formyl_transferase-like_C_sf"/>
</dbReference>
<dbReference type="PANTHER" id="PTHR11138:SF5">
    <property type="entry name" value="METHIONYL-TRNA FORMYLTRANSFERASE, MITOCHONDRIAL"/>
    <property type="match status" value="1"/>
</dbReference>
<protein>
    <recommendedName>
        <fullName evidence="5">Methionyl-tRNA formyltransferase</fullName>
    </recommendedName>
</protein>
<accession>A0A6B0GRN2</accession>
<dbReference type="SUPFAM" id="SSF50486">
    <property type="entry name" value="FMT C-terminal domain-like"/>
    <property type="match status" value="1"/>
</dbReference>
<name>A0A6B0GRN2_9EURY</name>
<evidence type="ECO:0000259" key="2">
    <source>
        <dbReference type="Pfam" id="PF02911"/>
    </source>
</evidence>
<evidence type="ECO:0000259" key="1">
    <source>
        <dbReference type="Pfam" id="PF00551"/>
    </source>
</evidence>
<feature type="domain" description="Formyl transferase N-terminal" evidence="1">
    <location>
        <begin position="23"/>
        <end position="174"/>
    </location>
</feature>
<dbReference type="Pfam" id="PF00551">
    <property type="entry name" value="Formyl_trans_N"/>
    <property type="match status" value="1"/>
</dbReference>
<dbReference type="AlphaFoldDB" id="A0A6B0GRN2"/>
<evidence type="ECO:0008006" key="5">
    <source>
        <dbReference type="Google" id="ProtNLM"/>
    </source>
</evidence>
<dbReference type="InterPro" id="IPR036477">
    <property type="entry name" value="Formyl_transf_N_sf"/>
</dbReference>
<feature type="domain" description="Formyl transferase C-terminal" evidence="2">
    <location>
        <begin position="204"/>
        <end position="287"/>
    </location>
</feature>
<dbReference type="SUPFAM" id="SSF53328">
    <property type="entry name" value="Formyltransferase"/>
    <property type="match status" value="1"/>
</dbReference>
<gene>
    <name evidence="3" type="ORF">GQS65_17775</name>
</gene>
<dbReference type="GO" id="GO:0004479">
    <property type="term" value="F:methionyl-tRNA formyltransferase activity"/>
    <property type="evidence" value="ECO:0007669"/>
    <property type="project" value="TreeGrafter"/>
</dbReference>
<dbReference type="InterPro" id="IPR005793">
    <property type="entry name" value="Formyl_trans_C"/>
</dbReference>
<dbReference type="EMBL" id="WSZK01000034">
    <property type="protein sequence ID" value="MWG36309.1"/>
    <property type="molecule type" value="Genomic_DNA"/>
</dbReference>
<keyword evidence="4" id="KW-1185">Reference proteome</keyword>
<dbReference type="Proteomes" id="UP000451471">
    <property type="component" value="Unassembled WGS sequence"/>
</dbReference>
<dbReference type="RefSeq" id="WP_158205970.1">
    <property type="nucleotide sequence ID" value="NZ_WSZK01000034.1"/>
</dbReference>
<evidence type="ECO:0000313" key="3">
    <source>
        <dbReference type="EMBL" id="MWG36309.1"/>
    </source>
</evidence>